<keyword evidence="3 8" id="KW-0732">Signal</keyword>
<evidence type="ECO:0000313" key="11">
    <source>
        <dbReference type="EMBL" id="OWQ93556.1"/>
    </source>
</evidence>
<gene>
    <name evidence="11" type="ORF">CDN99_03585</name>
</gene>
<comment type="similarity">
    <text evidence="2 8">Belongs to the YscJ lipoprotein family.</text>
</comment>
<dbReference type="PANTHER" id="PTHR30046">
    <property type="entry name" value="FLAGELLAR M-RING PROTEIN"/>
    <property type="match status" value="1"/>
</dbReference>
<dbReference type="PRINTS" id="PR01338">
    <property type="entry name" value="TYPE3OMKPROT"/>
</dbReference>
<dbReference type="GO" id="GO:0009279">
    <property type="term" value="C:cell outer membrane"/>
    <property type="evidence" value="ECO:0007669"/>
    <property type="project" value="UniProtKB-SubCell"/>
</dbReference>
<keyword evidence="7 8" id="KW-0449">Lipoprotein</keyword>
<evidence type="ECO:0000256" key="5">
    <source>
        <dbReference type="ARBA" id="ARBA00023139"/>
    </source>
</evidence>
<sequence>MASFGWRNVQWPGKGLDGCVLRRATANRPADDAHAPHRQCRQRAGACAGHGRPDRPRRSGGQGHRQGHIRHPTAEHLDVRSRSTRSGRPCAARALACAVLLASTLAACSGSIDLYTGLSEKDANEVTAELDRHGLSASKIPGGKLLFAVRVPQDRFASAVAILQAAGLPRSSFSRMGDIFKKDGMISTPTEERARFLSALSQELESTLSQIDGVVLARVHPVLPERIVPGEPVLPSSCSILIKHVPGWNTAAYEPRIRKLVLAGIPGLSDAPEKVAVVFVPAESTSAAGRAANPQDFSTDKTGAPAGWLIGVLAIVIGIGGPSSWLLWQRRRTGLAKATGDEPQPKPNLP</sequence>
<feature type="region of interest" description="Disordered" evidence="9">
    <location>
        <begin position="28"/>
        <end position="82"/>
    </location>
</feature>
<keyword evidence="8" id="KW-1133">Transmembrane helix</keyword>
<comment type="subcellular location">
    <subcellularLocation>
        <location evidence="1">Cell outer membrane</location>
        <topology evidence="1">Lipid-anchor</topology>
    </subcellularLocation>
</comment>
<comment type="caution">
    <text evidence="11">The sequence shown here is derived from an EMBL/GenBank/DDBJ whole genome shotgun (WGS) entry which is preliminary data.</text>
</comment>
<evidence type="ECO:0000256" key="6">
    <source>
        <dbReference type="ARBA" id="ARBA00023237"/>
    </source>
</evidence>
<dbReference type="NCBIfam" id="TIGR02544">
    <property type="entry name" value="III_secr_YscJ"/>
    <property type="match status" value="1"/>
</dbReference>
<dbReference type="Gene3D" id="3.30.300.30">
    <property type="match status" value="1"/>
</dbReference>
<keyword evidence="12" id="KW-1185">Reference proteome</keyword>
<evidence type="ECO:0000256" key="8">
    <source>
        <dbReference type="RuleBase" id="RU364102"/>
    </source>
</evidence>
<dbReference type="Pfam" id="PF01514">
    <property type="entry name" value="YscJ_FliF"/>
    <property type="match status" value="1"/>
</dbReference>
<dbReference type="InterPro" id="IPR006182">
    <property type="entry name" value="FliF_N_dom"/>
</dbReference>
<dbReference type="Proteomes" id="UP000197468">
    <property type="component" value="Unassembled WGS sequence"/>
</dbReference>
<proteinExistence type="inferred from homology"/>
<evidence type="ECO:0000256" key="3">
    <source>
        <dbReference type="ARBA" id="ARBA00022729"/>
    </source>
</evidence>
<dbReference type="GO" id="GO:0009306">
    <property type="term" value="P:protein secretion"/>
    <property type="evidence" value="ECO:0007669"/>
    <property type="project" value="InterPro"/>
</dbReference>
<dbReference type="Gene3D" id="3.30.70.1530">
    <property type="entry name" value="Hypothetical protein rpa1041"/>
    <property type="match status" value="1"/>
</dbReference>
<evidence type="ECO:0000256" key="9">
    <source>
        <dbReference type="SAM" id="MobiDB-lite"/>
    </source>
</evidence>
<keyword evidence="5 8" id="KW-0564">Palmitate</keyword>
<dbReference type="InterPro" id="IPR003282">
    <property type="entry name" value="T3SS_SctJ"/>
</dbReference>
<dbReference type="AlphaFoldDB" id="A0A246JLN9"/>
<evidence type="ECO:0000256" key="7">
    <source>
        <dbReference type="ARBA" id="ARBA00023288"/>
    </source>
</evidence>
<evidence type="ECO:0000256" key="1">
    <source>
        <dbReference type="ARBA" id="ARBA00004459"/>
    </source>
</evidence>
<evidence type="ECO:0000313" key="12">
    <source>
        <dbReference type="Proteomes" id="UP000197468"/>
    </source>
</evidence>
<feature type="domain" description="Flagellar M-ring N-terminal" evidence="10">
    <location>
        <begin position="114"/>
        <end position="278"/>
    </location>
</feature>
<dbReference type="PANTHER" id="PTHR30046:SF2">
    <property type="entry name" value="YOP PROTEINS TRANSLOCATION LIPOPROTEIN J"/>
    <property type="match status" value="1"/>
</dbReference>
<protein>
    <recommendedName>
        <fullName evidence="8">Lipoprotein</fullName>
    </recommendedName>
</protein>
<feature type="transmembrane region" description="Helical" evidence="8">
    <location>
        <begin position="306"/>
        <end position="328"/>
    </location>
</feature>
<dbReference type="InterPro" id="IPR045851">
    <property type="entry name" value="AMP-bd_C_sf"/>
</dbReference>
<feature type="compositionally biased region" description="Basic and acidic residues" evidence="9">
    <location>
        <begin position="72"/>
        <end position="81"/>
    </location>
</feature>
<reference evidence="11 12" key="1">
    <citation type="journal article" date="2008" name="Int. J. Syst. Evol. Microbiol.">
        <title>Description of Roseateles aquatilis sp. nov. and Roseateles terrae sp. nov., in the class Betaproteobacteria, and emended description of the genus Roseateles.</title>
        <authorList>
            <person name="Gomila M."/>
            <person name="Bowien B."/>
            <person name="Falsen E."/>
            <person name="Moore E.R."/>
            <person name="Lalucat J."/>
        </authorList>
    </citation>
    <scope>NUCLEOTIDE SEQUENCE [LARGE SCALE GENOMIC DNA]</scope>
    <source>
        <strain evidence="11 12">CCUG 48205</strain>
    </source>
</reference>
<evidence type="ECO:0000256" key="4">
    <source>
        <dbReference type="ARBA" id="ARBA00023136"/>
    </source>
</evidence>
<keyword evidence="6 8" id="KW-0998">Cell outer membrane</keyword>
<name>A0A246JLN9_9BURK</name>
<accession>A0A246JLN9</accession>
<dbReference type="EMBL" id="NIOF01000001">
    <property type="protein sequence ID" value="OWQ93556.1"/>
    <property type="molecule type" value="Genomic_DNA"/>
</dbReference>
<organism evidence="11 12">
    <name type="scientific">Roseateles aquatilis</name>
    <dbReference type="NCBI Taxonomy" id="431061"/>
    <lineage>
        <taxon>Bacteria</taxon>
        <taxon>Pseudomonadati</taxon>
        <taxon>Pseudomonadota</taxon>
        <taxon>Betaproteobacteria</taxon>
        <taxon>Burkholderiales</taxon>
        <taxon>Sphaerotilaceae</taxon>
        <taxon>Roseateles</taxon>
    </lineage>
</organism>
<keyword evidence="4 8" id="KW-0472">Membrane</keyword>
<keyword evidence="8" id="KW-0812">Transmembrane</keyword>
<evidence type="ECO:0000256" key="2">
    <source>
        <dbReference type="ARBA" id="ARBA00009509"/>
    </source>
</evidence>
<evidence type="ECO:0000259" key="10">
    <source>
        <dbReference type="Pfam" id="PF01514"/>
    </source>
</evidence>
<dbReference type="InterPro" id="IPR043427">
    <property type="entry name" value="YscJ/FliF"/>
</dbReference>